<comment type="function">
    <text evidence="4">Nucleoside triphosphate pyrophosphatase that hydrolyzes dTTP and UTP. May have a dual role in cell division arrest and in preventing the incorporation of modified nucleotides into cellular nucleic acids.</text>
</comment>
<keyword evidence="4" id="KW-0963">Cytoplasm</keyword>
<dbReference type="InterPro" id="IPR029001">
    <property type="entry name" value="ITPase-like_fam"/>
</dbReference>
<dbReference type="NCBIfam" id="TIGR00172">
    <property type="entry name" value="maf"/>
    <property type="match status" value="1"/>
</dbReference>
<keyword evidence="2 4" id="KW-0378">Hydrolase</keyword>
<sequence>MTDINYPLYLASRSPRRGELLTQIGVRFALVAAEVDETPHAGESPEAYVRRVAIDKARAGRSGVSPDDPRPVLAADTAVVLDDEILGKPLDCPDFLRMMARLSGRTHRVLTGVALSFADALWYELSVSQVRFRDIEAHERLAYWASGEPHDKAGGYGIQGLGALFVADLQGSYSGVMGLPLYETGRLLHRVGIALLAGDSEP</sequence>
<dbReference type="GO" id="GO:0047429">
    <property type="term" value="F:nucleoside triphosphate diphosphatase activity"/>
    <property type="evidence" value="ECO:0007669"/>
    <property type="project" value="UniProtKB-EC"/>
</dbReference>
<keyword evidence="3 4" id="KW-0546">Nucleotide metabolism</keyword>
<dbReference type="PIRSF" id="PIRSF006305">
    <property type="entry name" value="Maf"/>
    <property type="match status" value="1"/>
</dbReference>
<evidence type="ECO:0000313" key="6">
    <source>
        <dbReference type="Proteomes" id="UP000434044"/>
    </source>
</evidence>
<evidence type="ECO:0000256" key="3">
    <source>
        <dbReference type="ARBA" id="ARBA00023080"/>
    </source>
</evidence>
<comment type="caution">
    <text evidence="5">The sequence shown here is derived from an EMBL/GenBank/DDBJ whole genome shotgun (WGS) entry which is preliminary data.</text>
</comment>
<dbReference type="RefSeq" id="WP_155451013.1">
    <property type="nucleotide sequence ID" value="NZ_WNKT01000041.1"/>
</dbReference>
<reference evidence="5 6" key="1">
    <citation type="submission" date="2019-11" db="EMBL/GenBank/DDBJ databases">
        <title>Whole-genome sequence of the anaerobic purple sulfur bacterium Allochromatium palmeri DSM 15591.</title>
        <authorList>
            <person name="Kyndt J.A."/>
            <person name="Meyer T.E."/>
        </authorList>
    </citation>
    <scope>NUCLEOTIDE SEQUENCE [LARGE SCALE GENOMIC DNA]</scope>
    <source>
        <strain evidence="5 6">DSM 15591</strain>
    </source>
</reference>
<dbReference type="Proteomes" id="UP000434044">
    <property type="component" value="Unassembled WGS sequence"/>
</dbReference>
<evidence type="ECO:0000256" key="1">
    <source>
        <dbReference type="ARBA" id="ARBA00001968"/>
    </source>
</evidence>
<proteinExistence type="inferred from homology"/>
<accession>A0A6N8EHS5</accession>
<feature type="site" description="Important for substrate specificity" evidence="4">
    <location>
        <position position="77"/>
    </location>
</feature>
<comment type="caution">
    <text evidence="4">Lacks conserved residue(s) required for the propagation of feature annotation.</text>
</comment>
<evidence type="ECO:0000256" key="2">
    <source>
        <dbReference type="ARBA" id="ARBA00022801"/>
    </source>
</evidence>
<feature type="active site" description="Proton acceptor" evidence="4">
    <location>
        <position position="76"/>
    </location>
</feature>
<dbReference type="InterPro" id="IPR003697">
    <property type="entry name" value="Maf-like"/>
</dbReference>
<dbReference type="EC" id="3.6.1.9" evidence="4"/>
<organism evidence="5 6">
    <name type="scientific">Allochromatium palmeri</name>
    <dbReference type="NCBI Taxonomy" id="231048"/>
    <lineage>
        <taxon>Bacteria</taxon>
        <taxon>Pseudomonadati</taxon>
        <taxon>Pseudomonadota</taxon>
        <taxon>Gammaproteobacteria</taxon>
        <taxon>Chromatiales</taxon>
        <taxon>Chromatiaceae</taxon>
        <taxon>Allochromatium</taxon>
    </lineage>
</organism>
<comment type="similarity">
    <text evidence="4">Belongs to the Maf family. YhdE subfamily.</text>
</comment>
<dbReference type="Pfam" id="PF02545">
    <property type="entry name" value="Maf"/>
    <property type="match status" value="1"/>
</dbReference>
<dbReference type="HAMAP" id="MF_00528">
    <property type="entry name" value="Maf"/>
    <property type="match status" value="1"/>
</dbReference>
<comment type="catalytic activity">
    <reaction evidence="4">
        <text>UTP + H2O = UMP + diphosphate + H(+)</text>
        <dbReference type="Rhea" id="RHEA:29395"/>
        <dbReference type="ChEBI" id="CHEBI:15377"/>
        <dbReference type="ChEBI" id="CHEBI:15378"/>
        <dbReference type="ChEBI" id="CHEBI:33019"/>
        <dbReference type="ChEBI" id="CHEBI:46398"/>
        <dbReference type="ChEBI" id="CHEBI:57865"/>
        <dbReference type="EC" id="3.6.1.9"/>
    </reaction>
</comment>
<evidence type="ECO:0000256" key="4">
    <source>
        <dbReference type="HAMAP-Rule" id="MF_00528"/>
    </source>
</evidence>
<dbReference type="EMBL" id="WNKT01000041">
    <property type="protein sequence ID" value="MTW22449.1"/>
    <property type="molecule type" value="Genomic_DNA"/>
</dbReference>
<comment type="subcellular location">
    <subcellularLocation>
        <location evidence="4">Cytoplasm</location>
    </subcellularLocation>
</comment>
<dbReference type="SUPFAM" id="SSF52972">
    <property type="entry name" value="ITPase-like"/>
    <property type="match status" value="1"/>
</dbReference>
<dbReference type="Gene3D" id="3.90.950.10">
    <property type="match status" value="1"/>
</dbReference>
<keyword evidence="6" id="KW-1185">Reference proteome</keyword>
<dbReference type="CDD" id="cd00555">
    <property type="entry name" value="Maf"/>
    <property type="match status" value="1"/>
</dbReference>
<dbReference type="GO" id="GO:0005737">
    <property type="term" value="C:cytoplasm"/>
    <property type="evidence" value="ECO:0007669"/>
    <property type="project" value="UniProtKB-SubCell"/>
</dbReference>
<comment type="cofactor">
    <cofactor evidence="1 4">
        <name>a divalent metal cation</name>
        <dbReference type="ChEBI" id="CHEBI:60240"/>
    </cofactor>
</comment>
<protein>
    <recommendedName>
        <fullName evidence="4">dTTP/UTP pyrophosphatase</fullName>
        <shortName evidence="4">dTTPase/UTPase</shortName>
        <ecNumber evidence="4">3.6.1.9</ecNumber>
    </recommendedName>
    <alternativeName>
        <fullName evidence="4">Nucleoside triphosphate pyrophosphatase</fullName>
    </alternativeName>
    <alternativeName>
        <fullName evidence="4">Nucleotide pyrophosphatase</fullName>
        <shortName evidence="4">Nucleotide PPase</shortName>
    </alternativeName>
</protein>
<dbReference type="AlphaFoldDB" id="A0A6N8EHS5"/>
<comment type="catalytic activity">
    <reaction evidence="4">
        <text>dTTP + H2O = dTMP + diphosphate + H(+)</text>
        <dbReference type="Rhea" id="RHEA:28534"/>
        <dbReference type="ChEBI" id="CHEBI:15377"/>
        <dbReference type="ChEBI" id="CHEBI:15378"/>
        <dbReference type="ChEBI" id="CHEBI:33019"/>
        <dbReference type="ChEBI" id="CHEBI:37568"/>
        <dbReference type="ChEBI" id="CHEBI:63528"/>
        <dbReference type="EC" id="3.6.1.9"/>
    </reaction>
</comment>
<dbReference type="OrthoDB" id="9807767at2"/>
<dbReference type="GO" id="GO:0009117">
    <property type="term" value="P:nucleotide metabolic process"/>
    <property type="evidence" value="ECO:0007669"/>
    <property type="project" value="UniProtKB-KW"/>
</dbReference>
<name>A0A6N8EHS5_9GAMM</name>
<feature type="site" description="Important for substrate specificity" evidence="4">
    <location>
        <position position="159"/>
    </location>
</feature>
<gene>
    <name evidence="5" type="ORF">GJ668_15340</name>
</gene>
<evidence type="ECO:0000313" key="5">
    <source>
        <dbReference type="EMBL" id="MTW22449.1"/>
    </source>
</evidence>
<feature type="site" description="Important for substrate specificity" evidence="4">
    <location>
        <position position="16"/>
    </location>
</feature>
<dbReference type="PANTHER" id="PTHR43213">
    <property type="entry name" value="BIFUNCTIONAL DTTP/UTP PYROPHOSPHATASE/METHYLTRANSFERASE PROTEIN-RELATED"/>
    <property type="match status" value="1"/>
</dbReference>
<dbReference type="PANTHER" id="PTHR43213:SF5">
    <property type="entry name" value="BIFUNCTIONAL DTTP_UTP PYROPHOSPHATASE_METHYLTRANSFERASE PROTEIN-RELATED"/>
    <property type="match status" value="1"/>
</dbReference>